<evidence type="ECO:0000256" key="4">
    <source>
        <dbReference type="ARBA" id="ARBA00023315"/>
    </source>
</evidence>
<organism evidence="5 6">
    <name type="scientific">Pantoea ananas</name>
    <name type="common">Erwinia uredovora</name>
    <dbReference type="NCBI Taxonomy" id="553"/>
    <lineage>
        <taxon>Bacteria</taxon>
        <taxon>Pseudomonadati</taxon>
        <taxon>Pseudomonadota</taxon>
        <taxon>Gammaproteobacteria</taxon>
        <taxon>Enterobacterales</taxon>
        <taxon>Erwiniaceae</taxon>
        <taxon>Pantoea</taxon>
    </lineage>
</organism>
<gene>
    <name evidence="5" type="ORF">H0Z12_10365</name>
</gene>
<dbReference type="InterPro" id="IPR041561">
    <property type="entry name" value="PglD_N"/>
</dbReference>
<dbReference type="PANTHER" id="PTHR43300:SF7">
    <property type="entry name" value="UDP-N-ACETYLBACILLOSAMINE N-ACETYLTRANSFERASE"/>
    <property type="match status" value="1"/>
</dbReference>
<evidence type="ECO:0000256" key="3">
    <source>
        <dbReference type="ARBA" id="ARBA00022737"/>
    </source>
</evidence>
<dbReference type="PROSITE" id="PS00101">
    <property type="entry name" value="HEXAPEP_TRANSFERASES"/>
    <property type="match status" value="1"/>
</dbReference>
<dbReference type="SUPFAM" id="SSF51161">
    <property type="entry name" value="Trimeric LpxA-like enzymes"/>
    <property type="match status" value="1"/>
</dbReference>
<proteinExistence type="inferred from homology"/>
<name>A0A8A4KDY2_PANAN</name>
<dbReference type="InterPro" id="IPR018357">
    <property type="entry name" value="Hexapep_transf_CS"/>
</dbReference>
<evidence type="ECO:0000256" key="1">
    <source>
        <dbReference type="ARBA" id="ARBA00007274"/>
    </source>
</evidence>
<dbReference type="PANTHER" id="PTHR43300">
    <property type="entry name" value="ACETYLTRANSFERASE"/>
    <property type="match status" value="1"/>
</dbReference>
<dbReference type="Gene3D" id="2.160.10.10">
    <property type="entry name" value="Hexapeptide repeat proteins"/>
    <property type="match status" value="1"/>
</dbReference>
<dbReference type="GO" id="GO:0016747">
    <property type="term" value="F:acyltransferase activity, transferring groups other than amino-acyl groups"/>
    <property type="evidence" value="ECO:0007669"/>
    <property type="project" value="UniProtKB-ARBA"/>
</dbReference>
<keyword evidence="4" id="KW-0012">Acyltransferase</keyword>
<dbReference type="Pfam" id="PF17836">
    <property type="entry name" value="PglD_N"/>
    <property type="match status" value="1"/>
</dbReference>
<evidence type="ECO:0000313" key="5">
    <source>
        <dbReference type="EMBL" id="QTC47920.1"/>
    </source>
</evidence>
<keyword evidence="2 5" id="KW-0808">Transferase</keyword>
<dbReference type="InterPro" id="IPR050179">
    <property type="entry name" value="Trans_hexapeptide_repeat"/>
</dbReference>
<evidence type="ECO:0000313" key="6">
    <source>
        <dbReference type="Proteomes" id="UP000663901"/>
    </source>
</evidence>
<accession>A0A8A4KDY2</accession>
<keyword evidence="3" id="KW-0677">Repeat</keyword>
<dbReference type="EMBL" id="CP059084">
    <property type="protein sequence ID" value="QTC47920.1"/>
    <property type="molecule type" value="Genomic_DNA"/>
</dbReference>
<comment type="similarity">
    <text evidence="1">Belongs to the transferase hexapeptide repeat family.</text>
</comment>
<reference evidence="5" key="1">
    <citation type="submission" date="2020-07" db="EMBL/GenBank/DDBJ databases">
        <title>Genome Sequences for Panteoa spp. that cause Center Rot in Onions.</title>
        <authorList>
            <person name="Asselin J.A."/>
            <person name="Helmann T."/>
            <person name="Beer S."/>
            <person name="Stodghill P."/>
        </authorList>
    </citation>
    <scope>NUCLEOTIDE SEQUENCE</scope>
    <source>
        <strain evidence="5">OC5a</strain>
    </source>
</reference>
<dbReference type="NCBIfam" id="TIGR03570">
    <property type="entry name" value="NeuD_NnaD"/>
    <property type="match status" value="1"/>
</dbReference>
<dbReference type="CDD" id="cd03360">
    <property type="entry name" value="LbH_AT_putative"/>
    <property type="match status" value="1"/>
</dbReference>
<dbReference type="Proteomes" id="UP000663901">
    <property type="component" value="Chromosome"/>
</dbReference>
<dbReference type="InterPro" id="IPR011004">
    <property type="entry name" value="Trimer_LpxA-like_sf"/>
</dbReference>
<dbReference type="AlphaFoldDB" id="A0A8A4KDY2"/>
<dbReference type="InterPro" id="IPR020019">
    <property type="entry name" value="AcTrfase_PglD-like"/>
</dbReference>
<sequence length="216" mass="23047">MKLAIYGAGGLGREVLLLAQQIEKQAHRWDGLIFIDDISPNRDVKGIPVVSFDQALTQHIEVVIAVGEPSLRAQLADKTASHHLALATLIHPDVTVTECTRVGPGCVLAKGVYLSCDVTLGSNVYMQPNASVGHDAQVGDHVVISTFVTTGGNVVIGDRVFIGMSAVLQQKITVGNDAIIGMGAVVFNDIREEGIALGNPARVMRNNDEKRVFKSL</sequence>
<dbReference type="InterPro" id="IPR001451">
    <property type="entry name" value="Hexapep"/>
</dbReference>
<dbReference type="RefSeq" id="WP_019105013.1">
    <property type="nucleotide sequence ID" value="NZ_CAEI01000059.1"/>
</dbReference>
<dbReference type="Gene3D" id="3.40.50.20">
    <property type="match status" value="1"/>
</dbReference>
<protein>
    <submittedName>
        <fullName evidence="5">Acetyltransferase</fullName>
    </submittedName>
</protein>
<evidence type="ECO:0000256" key="2">
    <source>
        <dbReference type="ARBA" id="ARBA00022679"/>
    </source>
</evidence>
<dbReference type="Pfam" id="PF00132">
    <property type="entry name" value="Hexapep"/>
    <property type="match status" value="1"/>
</dbReference>